<proteinExistence type="predicted"/>
<dbReference type="AlphaFoldDB" id="A0A6C0I8Z2"/>
<organism evidence="1">
    <name type="scientific">viral metagenome</name>
    <dbReference type="NCBI Taxonomy" id="1070528"/>
    <lineage>
        <taxon>unclassified sequences</taxon>
        <taxon>metagenomes</taxon>
        <taxon>organismal metagenomes</taxon>
    </lineage>
</organism>
<protein>
    <submittedName>
        <fullName evidence="1">Uncharacterized protein</fullName>
    </submittedName>
</protein>
<reference evidence="1" key="1">
    <citation type="journal article" date="2020" name="Nature">
        <title>Giant virus diversity and host interactions through global metagenomics.</title>
        <authorList>
            <person name="Schulz F."/>
            <person name="Roux S."/>
            <person name="Paez-Espino D."/>
            <person name="Jungbluth S."/>
            <person name="Walsh D.A."/>
            <person name="Denef V.J."/>
            <person name="McMahon K.D."/>
            <person name="Konstantinidis K.T."/>
            <person name="Eloe-Fadrosh E.A."/>
            <person name="Kyrpides N.C."/>
            <person name="Woyke T."/>
        </authorList>
    </citation>
    <scope>NUCLEOTIDE SEQUENCE</scope>
    <source>
        <strain evidence="1">GVMAG-M-3300023184-60</strain>
    </source>
</reference>
<evidence type="ECO:0000313" key="1">
    <source>
        <dbReference type="EMBL" id="QHT89481.1"/>
    </source>
</evidence>
<sequence>MQSFAIIVFRPISIKYKIYKEYNRVIMPPKKKVGVIPHKLTSMLEAVAALQKCLSIKCKIEQEKLKKSKYLVEIEKITGEFQNDVKDLQERFKNDKDKREAEFGKKFINYMKKTTELKIRMMKEKERDELIDCQLKNCYEDTLHMLKLSTENMLAHADKTTEQYKLALKYKKIFETTKLKGEDINNLDIDMMKIRLKEYAKGLKAGMKKK</sequence>
<accession>A0A6C0I8Z2</accession>
<name>A0A6C0I8Z2_9ZZZZ</name>
<dbReference type="EMBL" id="MN740141">
    <property type="protein sequence ID" value="QHT89481.1"/>
    <property type="molecule type" value="Genomic_DNA"/>
</dbReference>